<evidence type="ECO:0000256" key="7">
    <source>
        <dbReference type="ARBA" id="ARBA00023136"/>
    </source>
</evidence>
<comment type="similarity">
    <text evidence="2 8">Belongs to the V-ATPase 116 kDa subunit family.</text>
</comment>
<evidence type="ECO:0000256" key="3">
    <source>
        <dbReference type="ARBA" id="ARBA00022448"/>
    </source>
</evidence>
<keyword evidence="8" id="KW-0375">Hydrogen ion transport</keyword>
<gene>
    <name evidence="9" type="ORF">J4Q44_G00133920</name>
</gene>
<evidence type="ECO:0000313" key="10">
    <source>
        <dbReference type="Proteomes" id="UP001356427"/>
    </source>
</evidence>
<evidence type="ECO:0000256" key="2">
    <source>
        <dbReference type="ARBA" id="ARBA00009904"/>
    </source>
</evidence>
<dbReference type="AlphaFoldDB" id="A0AAN8LNW6"/>
<dbReference type="GO" id="GO:0051117">
    <property type="term" value="F:ATPase binding"/>
    <property type="evidence" value="ECO:0007669"/>
    <property type="project" value="TreeGrafter"/>
</dbReference>
<comment type="function">
    <text evidence="8">Essential component of the vacuolar proton pump (V-ATPase), a multimeric enzyme that catalyzes the translocation of protons across the membranes. Required for assembly and activity of the V-ATPase.</text>
</comment>
<keyword evidence="3 8" id="KW-0813">Transport</keyword>
<evidence type="ECO:0000313" key="9">
    <source>
        <dbReference type="EMBL" id="KAK6315868.1"/>
    </source>
</evidence>
<comment type="subcellular location">
    <subcellularLocation>
        <location evidence="1">Membrane</location>
        <topology evidence="1">Multi-pass membrane protein</topology>
    </subcellularLocation>
</comment>
<evidence type="ECO:0000256" key="8">
    <source>
        <dbReference type="RuleBase" id="RU361189"/>
    </source>
</evidence>
<dbReference type="PANTHER" id="PTHR11629:SF71">
    <property type="entry name" value="V-TYPE PROTON ATPASE SUBUNIT A"/>
    <property type="match status" value="1"/>
</dbReference>
<sequence length="261" mass="28819">MSVVSLVGPYPFGIDPIWNMAVNRLSFLNSYKMKMSVIIGVVHMSFGVVLSVFNHLHFKQNFKVYLLFLPELLFLLCLFGYLVFMILYKWLAFGARDSRLAPSILIHFINMFLMQGGDNTPLYPGQGCWGRENLSTSTGCTVEGKGLRLRRGYERVRRFDFGEVFLHQAIHTIEYWPGLHLQHSLLSTSLGPQFGPCSAFGGTVGHGDASGPQDDLQTGGSVFLVPVFSLFAVLTVSILLVMEGLSAFLHAPPAALGGVPE</sequence>
<proteinExistence type="inferred from homology"/>
<comment type="caution">
    <text evidence="8">Lacks conserved residue(s) required for the propagation of feature annotation.</text>
</comment>
<comment type="caution">
    <text evidence="9">The sequence shown here is derived from an EMBL/GenBank/DDBJ whole genome shotgun (WGS) entry which is preliminary data.</text>
</comment>
<dbReference type="Proteomes" id="UP001356427">
    <property type="component" value="Unassembled WGS sequence"/>
</dbReference>
<dbReference type="GO" id="GO:0046961">
    <property type="term" value="F:proton-transporting ATPase activity, rotational mechanism"/>
    <property type="evidence" value="ECO:0007669"/>
    <property type="project" value="InterPro"/>
</dbReference>
<protein>
    <recommendedName>
        <fullName evidence="8">V-type proton ATPase subunit a</fullName>
    </recommendedName>
</protein>
<dbReference type="Pfam" id="PF01496">
    <property type="entry name" value="V_ATPase_I"/>
    <property type="match status" value="2"/>
</dbReference>
<dbReference type="InterPro" id="IPR002490">
    <property type="entry name" value="V-ATPase_116kDa_su"/>
</dbReference>
<dbReference type="GO" id="GO:0007035">
    <property type="term" value="P:vacuolar acidification"/>
    <property type="evidence" value="ECO:0007669"/>
    <property type="project" value="TreeGrafter"/>
</dbReference>
<dbReference type="PANTHER" id="PTHR11629">
    <property type="entry name" value="VACUOLAR PROTON ATPASES"/>
    <property type="match status" value="1"/>
</dbReference>
<reference evidence="9 10" key="1">
    <citation type="submission" date="2021-04" db="EMBL/GenBank/DDBJ databases">
        <authorList>
            <person name="De Guttry C."/>
            <person name="Zahm M."/>
            <person name="Klopp C."/>
            <person name="Cabau C."/>
            <person name="Louis A."/>
            <person name="Berthelot C."/>
            <person name="Parey E."/>
            <person name="Roest Crollius H."/>
            <person name="Montfort J."/>
            <person name="Robinson-Rechavi M."/>
            <person name="Bucao C."/>
            <person name="Bouchez O."/>
            <person name="Gislard M."/>
            <person name="Lluch J."/>
            <person name="Milhes M."/>
            <person name="Lampietro C."/>
            <person name="Lopez Roques C."/>
            <person name="Donnadieu C."/>
            <person name="Braasch I."/>
            <person name="Desvignes T."/>
            <person name="Postlethwait J."/>
            <person name="Bobe J."/>
            <person name="Wedekind C."/>
            <person name="Guiguen Y."/>
        </authorList>
    </citation>
    <scope>NUCLEOTIDE SEQUENCE [LARGE SCALE GENOMIC DNA]</scope>
    <source>
        <strain evidence="9">Cs_M1</strain>
        <tissue evidence="9">Blood</tissue>
    </source>
</reference>
<feature type="transmembrane region" description="Helical" evidence="8">
    <location>
        <begin position="222"/>
        <end position="242"/>
    </location>
</feature>
<evidence type="ECO:0000256" key="1">
    <source>
        <dbReference type="ARBA" id="ARBA00004141"/>
    </source>
</evidence>
<dbReference type="GO" id="GO:0033179">
    <property type="term" value="C:proton-transporting V-type ATPase, V0 domain"/>
    <property type="evidence" value="ECO:0007669"/>
    <property type="project" value="InterPro"/>
</dbReference>
<keyword evidence="5 8" id="KW-1133">Transmembrane helix</keyword>
<evidence type="ECO:0000256" key="4">
    <source>
        <dbReference type="ARBA" id="ARBA00022692"/>
    </source>
</evidence>
<feature type="transmembrane region" description="Helical" evidence="8">
    <location>
        <begin position="64"/>
        <end position="88"/>
    </location>
</feature>
<dbReference type="GO" id="GO:0005886">
    <property type="term" value="C:plasma membrane"/>
    <property type="evidence" value="ECO:0007669"/>
    <property type="project" value="TreeGrafter"/>
</dbReference>
<dbReference type="EMBL" id="JAGTTL010000011">
    <property type="protein sequence ID" value="KAK6315868.1"/>
    <property type="molecule type" value="Genomic_DNA"/>
</dbReference>
<keyword evidence="7 8" id="KW-0472">Membrane</keyword>
<evidence type="ECO:0000256" key="6">
    <source>
        <dbReference type="ARBA" id="ARBA00023065"/>
    </source>
</evidence>
<dbReference type="GO" id="GO:0016471">
    <property type="term" value="C:vacuolar proton-transporting V-type ATPase complex"/>
    <property type="evidence" value="ECO:0007669"/>
    <property type="project" value="TreeGrafter"/>
</dbReference>
<accession>A0AAN8LNW6</accession>
<feature type="transmembrane region" description="Helical" evidence="8">
    <location>
        <begin position="37"/>
        <end position="58"/>
    </location>
</feature>
<name>A0AAN8LNW6_9TELE</name>
<keyword evidence="4 8" id="KW-0812">Transmembrane</keyword>
<keyword evidence="6 8" id="KW-0406">Ion transport</keyword>
<evidence type="ECO:0000256" key="5">
    <source>
        <dbReference type="ARBA" id="ARBA00022989"/>
    </source>
</evidence>
<organism evidence="9 10">
    <name type="scientific">Coregonus suidteri</name>
    <dbReference type="NCBI Taxonomy" id="861788"/>
    <lineage>
        <taxon>Eukaryota</taxon>
        <taxon>Metazoa</taxon>
        <taxon>Chordata</taxon>
        <taxon>Craniata</taxon>
        <taxon>Vertebrata</taxon>
        <taxon>Euteleostomi</taxon>
        <taxon>Actinopterygii</taxon>
        <taxon>Neopterygii</taxon>
        <taxon>Teleostei</taxon>
        <taxon>Protacanthopterygii</taxon>
        <taxon>Salmoniformes</taxon>
        <taxon>Salmonidae</taxon>
        <taxon>Coregoninae</taxon>
        <taxon>Coregonus</taxon>
    </lineage>
</organism>
<keyword evidence="10" id="KW-1185">Reference proteome</keyword>